<dbReference type="RefSeq" id="XP_030066433.1">
    <property type="nucleotide sequence ID" value="XM_030210573.1"/>
</dbReference>
<evidence type="ECO:0000313" key="22">
    <source>
        <dbReference type="RefSeq" id="XP_030066433.1"/>
    </source>
</evidence>
<dbReference type="InterPro" id="IPR002000">
    <property type="entry name" value="Lysosome-assoc_membr_glycop"/>
</dbReference>
<dbReference type="PROSITE" id="PS00310">
    <property type="entry name" value="LAMP_1"/>
    <property type="match status" value="1"/>
</dbReference>
<evidence type="ECO:0000256" key="4">
    <source>
        <dbReference type="ARBA" id="ARBA00022475"/>
    </source>
</evidence>
<dbReference type="FunFam" id="2.40.160.110:FF:000001">
    <property type="entry name" value="lysosome-associated membrane glycoprotein 2 isoform X2"/>
    <property type="match status" value="1"/>
</dbReference>
<reference evidence="22" key="1">
    <citation type="submission" date="2025-08" db="UniProtKB">
        <authorList>
            <consortium name="RefSeq"/>
        </authorList>
    </citation>
    <scope>IDENTIFICATION</scope>
</reference>
<gene>
    <name evidence="22" type="primary">LAMP2</name>
</gene>
<keyword evidence="5 16" id="KW-0812">Transmembrane</keyword>
<evidence type="ECO:0000256" key="3">
    <source>
        <dbReference type="ARBA" id="ARBA00004652"/>
    </source>
</evidence>
<dbReference type="Gene3D" id="2.40.160.110">
    <property type="match status" value="2"/>
</dbReference>
<evidence type="ECO:0000256" key="18">
    <source>
        <dbReference type="SAM" id="SignalP"/>
    </source>
</evidence>
<dbReference type="FunCoup" id="A0A6P7YN12">
    <property type="interactions" value="1500"/>
</dbReference>
<feature type="disulfide bond" evidence="16">
    <location>
        <begin position="328"/>
        <end position="365"/>
    </location>
</feature>
<keyword evidence="12" id="KW-0325">Glycoprotein</keyword>
<dbReference type="InterPro" id="IPR048528">
    <property type="entry name" value="Lamp2-like_luminal"/>
</dbReference>
<feature type="domain" description="Lysosome-associated membrane glycoprotein 2-like luminal" evidence="19">
    <location>
        <begin position="31"/>
        <end position="173"/>
    </location>
</feature>
<evidence type="ECO:0000256" key="7">
    <source>
        <dbReference type="ARBA" id="ARBA00022753"/>
    </source>
</evidence>
<feature type="disulfide bond" evidence="16">
    <location>
        <begin position="150"/>
        <end position="186"/>
    </location>
</feature>
<evidence type="ECO:0000259" key="20">
    <source>
        <dbReference type="Pfam" id="PF21222"/>
    </source>
</evidence>
<dbReference type="OrthoDB" id="6232933at2759"/>
<evidence type="ECO:0000256" key="10">
    <source>
        <dbReference type="ARBA" id="ARBA00023136"/>
    </source>
</evidence>
<evidence type="ECO:0000256" key="1">
    <source>
        <dbReference type="ARBA" id="ARBA00004251"/>
    </source>
</evidence>
<keyword evidence="13 16" id="KW-0458">Lysosome</keyword>
<name>A0A6P7YN12_9AMPH</name>
<keyword evidence="10 16" id="KW-0472">Membrane</keyword>
<dbReference type="Pfam" id="PF01299">
    <property type="entry name" value="Lamp2-like_luminal"/>
    <property type="match status" value="2"/>
</dbReference>
<evidence type="ECO:0000256" key="13">
    <source>
        <dbReference type="ARBA" id="ARBA00023228"/>
    </source>
</evidence>
<dbReference type="GO" id="GO:0005765">
    <property type="term" value="C:lysosomal membrane"/>
    <property type="evidence" value="ECO:0007669"/>
    <property type="project" value="UniProtKB-SubCell"/>
</dbReference>
<dbReference type="InParanoid" id="A0A6P7YN12"/>
<accession>A0A6P7YN12</accession>
<keyword evidence="8 17" id="KW-1133">Transmembrane helix</keyword>
<keyword evidence="4" id="KW-1003">Cell membrane</keyword>
<keyword evidence="9" id="KW-0072">Autophagy</keyword>
<dbReference type="PANTHER" id="PTHR11506:SF6">
    <property type="entry name" value="LYSOSOME-ASSOCIATED MEMBRANE GLYCOPROTEIN 2"/>
    <property type="match status" value="1"/>
</dbReference>
<dbReference type="PRINTS" id="PR00336">
    <property type="entry name" value="LYSASSOCTDMP"/>
</dbReference>
<dbReference type="CTD" id="3920"/>
<feature type="domain" description="Lysosome-associated membrane glycoprotein 2-like luminal" evidence="19">
    <location>
        <begin position="214"/>
        <end position="354"/>
    </location>
</feature>
<evidence type="ECO:0000256" key="15">
    <source>
        <dbReference type="ARBA" id="ARBA00074380"/>
    </source>
</evidence>
<dbReference type="InterPro" id="IPR048524">
    <property type="entry name" value="Lamp2-like_TM"/>
</dbReference>
<evidence type="ECO:0000256" key="9">
    <source>
        <dbReference type="ARBA" id="ARBA00023006"/>
    </source>
</evidence>
<evidence type="ECO:0000256" key="14">
    <source>
        <dbReference type="ARBA" id="ARBA00023329"/>
    </source>
</evidence>
<dbReference type="Pfam" id="PF21222">
    <property type="entry name" value="Lamp2_2nd"/>
    <property type="match status" value="1"/>
</dbReference>
<evidence type="ECO:0000256" key="17">
    <source>
        <dbReference type="SAM" id="Phobius"/>
    </source>
</evidence>
<keyword evidence="7" id="KW-0967">Endosome</keyword>
<feature type="signal peptide" evidence="18">
    <location>
        <begin position="1"/>
        <end position="23"/>
    </location>
</feature>
<evidence type="ECO:0000256" key="12">
    <source>
        <dbReference type="ARBA" id="ARBA00023180"/>
    </source>
</evidence>
<dbReference type="AlphaFoldDB" id="A0A6P7YN12"/>
<feature type="chain" id="PRO_5028342388" description="Lysosome-associated membrane glycoprotein 2" evidence="18">
    <location>
        <begin position="24"/>
        <end position="408"/>
    </location>
</feature>
<proteinExistence type="inferred from homology"/>
<dbReference type="PANTHER" id="PTHR11506">
    <property type="entry name" value="LYSOSOME-ASSOCIATED MEMBRANE GLYCOPROTEIN"/>
    <property type="match status" value="1"/>
</dbReference>
<evidence type="ECO:0000313" key="21">
    <source>
        <dbReference type="Proteomes" id="UP000515156"/>
    </source>
</evidence>
<sequence length="408" mass="44407">MMHGCVVLVLPCLLALGVLQSRALHVEVKDDANKTCIFASLMVNFTVHYETNTNDTNVSFSLPDNNVTLDKSICGSESVGSLLWIHFGSGHSWILNFTRNATVYRGSAITFTYNLSDSHLFPDAKSNGTLTRVSNVDVPPAVPLNTMYMCNSVDVVTATDVVQTLWDVTLQAFVENGTIGSNASQCEADTPVTPVVPVSTIYPPTAAPIADEPITGNYSFSSGNMSLLATMGLQLNISQASNKTTWITINIDPNNTSVTGTCDNDTATLRLNSNNTRFLSFIFAVRKNNFYLKEVNVSLLSFLNGSAFSDGNGNLSYWETSLGSSYMCNSEQRLQVTDSFLLNTFNLRVQPFLVVDGKFSTAEECFADFDLGFLIPIAVGIALGFLVILVFISYLIGRKKSHTGYQSV</sequence>
<comment type="caution">
    <text evidence="16">Lacks conserved residue(s) required for the propagation of feature annotation.</text>
</comment>
<evidence type="ECO:0000256" key="6">
    <source>
        <dbReference type="ARBA" id="ARBA00022729"/>
    </source>
</evidence>
<keyword evidence="14" id="KW-0968">Cytoplasmic vesicle</keyword>
<evidence type="ECO:0000256" key="11">
    <source>
        <dbReference type="ARBA" id="ARBA00023157"/>
    </source>
</evidence>
<comment type="subcellular location">
    <subcellularLocation>
        <location evidence="1">Cell membrane</location>
        <topology evidence="1">Single-pass type I membrane protein</topology>
    </subcellularLocation>
    <subcellularLocation>
        <location evidence="3">Cytoplasmic vesicle</location>
        <location evidence="3">Autophagosome membrane</location>
    </subcellularLocation>
    <subcellularLocation>
        <location evidence="2">Endosome membrane</location>
        <topology evidence="2">Single-pass type I membrane protein</topology>
    </subcellularLocation>
    <subcellularLocation>
        <location evidence="16">Lysosome membrane</location>
        <topology evidence="16">Single-pass type I membrane protein</topology>
    </subcellularLocation>
</comment>
<dbReference type="GO" id="GO:0005886">
    <property type="term" value="C:plasma membrane"/>
    <property type="evidence" value="ECO:0007669"/>
    <property type="project" value="UniProtKB-SubCell"/>
</dbReference>
<evidence type="ECO:0000256" key="2">
    <source>
        <dbReference type="ARBA" id="ARBA00004530"/>
    </source>
</evidence>
<keyword evidence="11 16" id="KW-1015">Disulfide bond</keyword>
<feature type="domain" description="Lysosome-associated membrane glycoprotein 2-like transmembrane" evidence="20">
    <location>
        <begin position="375"/>
        <end position="406"/>
    </location>
</feature>
<evidence type="ECO:0000256" key="5">
    <source>
        <dbReference type="ARBA" id="ARBA00022692"/>
    </source>
</evidence>
<dbReference type="KEGG" id="muo:115474878"/>
<comment type="similarity">
    <text evidence="16">Belongs to the LAMP family.</text>
</comment>
<dbReference type="InterPro" id="IPR018134">
    <property type="entry name" value="LAMP_CS"/>
</dbReference>
<dbReference type="PROSITE" id="PS51407">
    <property type="entry name" value="LAMP_3"/>
    <property type="match status" value="1"/>
</dbReference>
<evidence type="ECO:0000256" key="8">
    <source>
        <dbReference type="ARBA" id="ARBA00022989"/>
    </source>
</evidence>
<protein>
    <recommendedName>
        <fullName evidence="15">Lysosome-associated membrane glycoprotein 2</fullName>
    </recommendedName>
</protein>
<dbReference type="GO" id="GO:0031902">
    <property type="term" value="C:late endosome membrane"/>
    <property type="evidence" value="ECO:0007669"/>
    <property type="project" value="TreeGrafter"/>
</dbReference>
<keyword evidence="21" id="KW-1185">Reference proteome</keyword>
<feature type="transmembrane region" description="Helical" evidence="17">
    <location>
        <begin position="373"/>
        <end position="396"/>
    </location>
</feature>
<organism evidence="21 22">
    <name type="scientific">Microcaecilia unicolor</name>
    <dbReference type="NCBI Taxonomy" id="1415580"/>
    <lineage>
        <taxon>Eukaryota</taxon>
        <taxon>Metazoa</taxon>
        <taxon>Chordata</taxon>
        <taxon>Craniata</taxon>
        <taxon>Vertebrata</taxon>
        <taxon>Euteleostomi</taxon>
        <taxon>Amphibia</taxon>
        <taxon>Gymnophiona</taxon>
        <taxon>Siphonopidae</taxon>
        <taxon>Microcaecilia</taxon>
    </lineage>
</organism>
<dbReference type="Proteomes" id="UP000515156">
    <property type="component" value="Chromosome 7"/>
</dbReference>
<dbReference type="GO" id="GO:0072594">
    <property type="term" value="P:establishment of protein localization to organelle"/>
    <property type="evidence" value="ECO:0007669"/>
    <property type="project" value="TreeGrafter"/>
</dbReference>
<dbReference type="GeneID" id="115474878"/>
<evidence type="ECO:0000259" key="19">
    <source>
        <dbReference type="Pfam" id="PF01299"/>
    </source>
</evidence>
<evidence type="ECO:0000256" key="16">
    <source>
        <dbReference type="PROSITE-ProRule" id="PRU00740"/>
    </source>
</evidence>
<keyword evidence="6 18" id="KW-0732">Signal</keyword>